<proteinExistence type="predicted"/>
<reference evidence="2 3" key="1">
    <citation type="journal article" date="2023" name="ISME J.">
        <title>Thermophilic Dehalococcoidia with unusual traits shed light on an unexpected past.</title>
        <authorList>
            <person name="Palmer M."/>
            <person name="Covington J.K."/>
            <person name="Zhou E.M."/>
            <person name="Thomas S.C."/>
            <person name="Habib N."/>
            <person name="Seymour C.O."/>
            <person name="Lai D."/>
            <person name="Johnston J."/>
            <person name="Hashimi A."/>
            <person name="Jiao J.Y."/>
            <person name="Muok A.R."/>
            <person name="Liu L."/>
            <person name="Xian W.D."/>
            <person name="Zhi X.Y."/>
            <person name="Li M.M."/>
            <person name="Silva L.P."/>
            <person name="Bowen B.P."/>
            <person name="Louie K."/>
            <person name="Briegel A."/>
            <person name="Pett-Ridge J."/>
            <person name="Weber P.K."/>
            <person name="Tocheva E.I."/>
            <person name="Woyke T."/>
            <person name="Northen T.R."/>
            <person name="Mayali X."/>
            <person name="Li W.J."/>
            <person name="Hedlund B.P."/>
        </authorList>
    </citation>
    <scope>NUCLEOTIDE SEQUENCE [LARGE SCALE GENOMIC DNA]</scope>
    <source>
        <strain evidence="2 3">YIM 72310</strain>
    </source>
</reference>
<evidence type="ECO:0000313" key="3">
    <source>
        <dbReference type="Proteomes" id="UP001212803"/>
    </source>
</evidence>
<feature type="region of interest" description="Disordered" evidence="1">
    <location>
        <begin position="22"/>
        <end position="57"/>
    </location>
</feature>
<evidence type="ECO:0000313" key="2">
    <source>
        <dbReference type="EMBL" id="WBL35236.1"/>
    </source>
</evidence>
<organism evidence="2 3">
    <name type="scientific">Tepidiforma flava</name>
    <dbReference type="NCBI Taxonomy" id="3004094"/>
    <lineage>
        <taxon>Bacteria</taxon>
        <taxon>Bacillati</taxon>
        <taxon>Chloroflexota</taxon>
        <taxon>Tepidiformia</taxon>
        <taxon>Tepidiformales</taxon>
        <taxon>Tepidiformaceae</taxon>
        <taxon>Tepidiforma</taxon>
    </lineage>
</organism>
<sequence length="158" mass="16826">MLSWKRRSELVGLRGERADEGIEDGFGGFGLVAEREPPGEHDEGGGDRDGELDEAEGDELGVVDAFGAPAGEVLLEAGRGEMRMMAPKRKMTKSPVGWPSRKEMLVRRMKPPGRRASHALCQRKRHQAASVGGEPGGALHEGDEGEVVVGDVAGADDV</sequence>
<accession>A0ABY7M3W9</accession>
<evidence type="ECO:0000256" key="1">
    <source>
        <dbReference type="SAM" id="MobiDB-lite"/>
    </source>
</evidence>
<feature type="region of interest" description="Disordered" evidence="1">
    <location>
        <begin position="79"/>
        <end position="158"/>
    </location>
</feature>
<feature type="compositionally biased region" description="Basic and acidic residues" evidence="1">
    <location>
        <begin position="33"/>
        <end position="49"/>
    </location>
</feature>
<dbReference type="EMBL" id="CP115149">
    <property type="protein sequence ID" value="WBL35236.1"/>
    <property type="molecule type" value="Genomic_DNA"/>
</dbReference>
<dbReference type="RefSeq" id="WP_270055763.1">
    <property type="nucleotide sequence ID" value="NZ_CP115149.1"/>
</dbReference>
<keyword evidence="3" id="KW-1185">Reference proteome</keyword>
<gene>
    <name evidence="2" type="ORF">O0235_10605</name>
</gene>
<feature type="compositionally biased region" description="Low complexity" evidence="1">
    <location>
        <begin position="147"/>
        <end position="158"/>
    </location>
</feature>
<feature type="compositionally biased region" description="Basic residues" evidence="1">
    <location>
        <begin position="107"/>
        <end position="127"/>
    </location>
</feature>
<name>A0ABY7M3W9_9CHLR</name>
<dbReference type="Proteomes" id="UP001212803">
    <property type="component" value="Chromosome"/>
</dbReference>
<protein>
    <submittedName>
        <fullName evidence="2">Uncharacterized protein</fullName>
    </submittedName>
</protein>